<organism evidence="2 3">
    <name type="scientific">Paragemmobacter amnigenus</name>
    <dbReference type="NCBI Taxonomy" id="2852097"/>
    <lineage>
        <taxon>Bacteria</taxon>
        <taxon>Pseudomonadati</taxon>
        <taxon>Pseudomonadota</taxon>
        <taxon>Alphaproteobacteria</taxon>
        <taxon>Rhodobacterales</taxon>
        <taxon>Paracoccaceae</taxon>
        <taxon>Paragemmobacter</taxon>
    </lineage>
</organism>
<reference evidence="2 3" key="1">
    <citation type="submission" date="2021-06" db="EMBL/GenBank/DDBJ databases">
        <title>Rhodobacteraceae bacterium strain HSP-20.</title>
        <authorList>
            <person name="Chen W.-M."/>
        </authorList>
    </citation>
    <scope>NUCLEOTIDE SEQUENCE [LARGE SCALE GENOMIC DNA]</scope>
    <source>
        <strain evidence="2 3">HSP-20</strain>
    </source>
</reference>
<dbReference type="InterPro" id="IPR046171">
    <property type="entry name" value="DUF6173"/>
</dbReference>
<evidence type="ECO:0000313" key="2">
    <source>
        <dbReference type="EMBL" id="MBU9699069.1"/>
    </source>
</evidence>
<protein>
    <submittedName>
        <fullName evidence="2">Uncharacterized protein</fullName>
    </submittedName>
</protein>
<sequence>MTDEISTSAEYAETAALPRAVATHADPAECGRLESQPLPPAATRKPVEEKSPAEWAYERLILYIQNFEAQLDSTQEIAMGFTGGQAGVLTIEGVGFFDPDLVTFYGRDEDGLKTQLIQHVTQLNVILRAVPKEEPSEPPRRIGFQIMRQWAGGESGDASA</sequence>
<name>A0ABS6J5N1_9RHOB</name>
<dbReference type="Pfam" id="PF19670">
    <property type="entry name" value="DUF6173"/>
    <property type="match status" value="1"/>
</dbReference>
<accession>A0ABS6J5N1</accession>
<evidence type="ECO:0000313" key="3">
    <source>
        <dbReference type="Proteomes" id="UP000731907"/>
    </source>
</evidence>
<dbReference type="RefSeq" id="WP_161763169.1">
    <property type="nucleotide sequence ID" value="NZ_JAAATX020000010.1"/>
</dbReference>
<proteinExistence type="predicted"/>
<comment type="caution">
    <text evidence="2">The sequence shown here is derived from an EMBL/GenBank/DDBJ whole genome shotgun (WGS) entry which is preliminary data.</text>
</comment>
<evidence type="ECO:0000256" key="1">
    <source>
        <dbReference type="SAM" id="MobiDB-lite"/>
    </source>
</evidence>
<feature type="region of interest" description="Disordered" evidence="1">
    <location>
        <begin position="28"/>
        <end position="49"/>
    </location>
</feature>
<dbReference type="Proteomes" id="UP000731907">
    <property type="component" value="Unassembled WGS sequence"/>
</dbReference>
<dbReference type="EMBL" id="JAAATX020000010">
    <property type="protein sequence ID" value="MBU9699069.1"/>
    <property type="molecule type" value="Genomic_DNA"/>
</dbReference>
<gene>
    <name evidence="2" type="ORF">GU927_014555</name>
</gene>
<keyword evidence="3" id="KW-1185">Reference proteome</keyword>